<keyword evidence="2" id="KW-0808">Transferase</keyword>
<dbReference type="Gene3D" id="3.90.1200.10">
    <property type="match status" value="1"/>
</dbReference>
<dbReference type="SUPFAM" id="SSF56112">
    <property type="entry name" value="Protein kinase-like (PK-like)"/>
    <property type="match status" value="1"/>
</dbReference>
<dbReference type="GO" id="GO:0016301">
    <property type="term" value="F:kinase activity"/>
    <property type="evidence" value="ECO:0007669"/>
    <property type="project" value="UniProtKB-KW"/>
</dbReference>
<dbReference type="InterPro" id="IPR051678">
    <property type="entry name" value="AGP_Transferase"/>
</dbReference>
<dbReference type="InterPro" id="IPR011009">
    <property type="entry name" value="Kinase-like_dom_sf"/>
</dbReference>
<accession>A0A841FUS4</accession>
<dbReference type="Pfam" id="PF01636">
    <property type="entry name" value="APH"/>
    <property type="match status" value="1"/>
</dbReference>
<gene>
    <name evidence="2" type="ORF">HNR73_005354</name>
</gene>
<evidence type="ECO:0000259" key="1">
    <source>
        <dbReference type="Pfam" id="PF01636"/>
    </source>
</evidence>
<comment type="caution">
    <text evidence="2">The sequence shown here is derived from an EMBL/GenBank/DDBJ whole genome shotgun (WGS) entry which is preliminary data.</text>
</comment>
<reference evidence="2 3" key="1">
    <citation type="submission" date="2020-08" db="EMBL/GenBank/DDBJ databases">
        <title>Genomic Encyclopedia of Type Strains, Phase IV (KMG-IV): sequencing the most valuable type-strain genomes for metagenomic binning, comparative biology and taxonomic classification.</title>
        <authorList>
            <person name="Goeker M."/>
        </authorList>
    </citation>
    <scope>NUCLEOTIDE SEQUENCE [LARGE SCALE GENOMIC DNA]</scope>
    <source>
        <strain evidence="2 3">YIM 65646</strain>
    </source>
</reference>
<dbReference type="Proteomes" id="UP000548476">
    <property type="component" value="Unassembled WGS sequence"/>
</dbReference>
<sequence>MITFASPDEYRESLGDLDHWWPHARAVLRRHGLTPTGEPRAAQGGSYPTILVGDLVVKLYGHAGAWRRAHTAELHAYEVLAGDAELAAPRLLASGEWEGWPYLVITRVPGTTWADAAMTPAELTSAAADLGAHIARLHALDPGPHIERFAGRPPLDFEAAHTRSAMPKRLVEQAAAFVADVAPDDPVFGNGDLFEGNILVAGGRVTGLIDWGDALVIDRHNELAKIHLSTFRCDTTLLRAFLNGANWPVADDFARRAMAMSLVRQAVGVAQHGGGFDNFHLIPRMFPVDDIATLDELAEAVFGL</sequence>
<dbReference type="PANTHER" id="PTHR21310">
    <property type="entry name" value="AMINOGLYCOSIDE PHOSPHOTRANSFERASE-RELATED-RELATED"/>
    <property type="match status" value="1"/>
</dbReference>
<dbReference type="RefSeq" id="WP_184790292.1">
    <property type="nucleotide sequence ID" value="NZ_BONT01000093.1"/>
</dbReference>
<dbReference type="CDD" id="cd05120">
    <property type="entry name" value="APH_ChoK_like"/>
    <property type="match status" value="1"/>
</dbReference>
<evidence type="ECO:0000313" key="3">
    <source>
        <dbReference type="Proteomes" id="UP000548476"/>
    </source>
</evidence>
<name>A0A841FUS4_9ACTN</name>
<dbReference type="InterPro" id="IPR002575">
    <property type="entry name" value="Aminoglycoside_PTrfase"/>
</dbReference>
<keyword evidence="3" id="KW-1185">Reference proteome</keyword>
<dbReference type="InterPro" id="IPR016259">
    <property type="entry name" value="Hygromycin-B_Kinase"/>
</dbReference>
<protein>
    <submittedName>
        <fullName evidence="2">Aminoglycoside phosphotransferase (APT) family kinase protein</fullName>
    </submittedName>
</protein>
<feature type="domain" description="Aminoglycoside phosphotransferase" evidence="1">
    <location>
        <begin position="49"/>
        <end position="251"/>
    </location>
</feature>
<proteinExistence type="predicted"/>
<dbReference type="AlphaFoldDB" id="A0A841FUS4"/>
<dbReference type="PIRSF" id="PIRSF000707">
    <property type="entry name" value="Hygromycin-B_kinase"/>
    <property type="match status" value="1"/>
</dbReference>
<dbReference type="EMBL" id="JACHGT010000012">
    <property type="protein sequence ID" value="MBB6037478.1"/>
    <property type="molecule type" value="Genomic_DNA"/>
</dbReference>
<organism evidence="2 3">
    <name type="scientific">Phytomonospora endophytica</name>
    <dbReference type="NCBI Taxonomy" id="714109"/>
    <lineage>
        <taxon>Bacteria</taxon>
        <taxon>Bacillati</taxon>
        <taxon>Actinomycetota</taxon>
        <taxon>Actinomycetes</taxon>
        <taxon>Micromonosporales</taxon>
        <taxon>Micromonosporaceae</taxon>
        <taxon>Phytomonospora</taxon>
    </lineage>
</organism>
<evidence type="ECO:0000313" key="2">
    <source>
        <dbReference type="EMBL" id="MBB6037478.1"/>
    </source>
</evidence>
<keyword evidence="2" id="KW-0418">Kinase</keyword>